<evidence type="ECO:0000313" key="3">
    <source>
        <dbReference type="Proteomes" id="UP000199170"/>
    </source>
</evidence>
<evidence type="ECO:0008006" key="4">
    <source>
        <dbReference type="Google" id="ProtNLM"/>
    </source>
</evidence>
<dbReference type="OrthoDB" id="221432at2157"/>
<dbReference type="InterPro" id="IPR028994">
    <property type="entry name" value="Integrin_alpha_N"/>
</dbReference>
<evidence type="ECO:0000313" key="2">
    <source>
        <dbReference type="EMBL" id="SDY40332.1"/>
    </source>
</evidence>
<sequence length="432" mass="45633">MPQRRTVLRASPAALLWLAGCGGRRGESTSTVESTPEEATEPASGPYWYTHPQPTGNRFVSGSADLRDSEPVRFAVDARPEWLVAHPAPRGSYWTVSTAAGTATRFQVTGGRVADEMRLHHQSPERPPVVASGGAAPTVLDHPSSMSRNGGQIVASGPAGTHRLYVAANGDLVVDGDERHRLPVEAPTDARPAAVGDGRYVVYGDVTDRYRHGALGDQLEPSSLVVVDPTDSRIVARTELDAPLVFEGLQPLVADLDGDGEPEIVTTIADAERGARIAVYSVAGERIATGPVDGPGWRHQLAVGPFGPDGSTELAAVLKPHVTHRLEYYRLEDGDLSVRATLDGVSSHVYGSRTLGGALAADLDGDGRVELLVPTTDRRRLVAVARTSDGARSRWEWDLETSLTSNLTGVGLDGGGLAVGAATATDVFVWSA</sequence>
<dbReference type="EMBL" id="FNPB01000014">
    <property type="protein sequence ID" value="SDY40332.1"/>
    <property type="molecule type" value="Genomic_DNA"/>
</dbReference>
<proteinExistence type="predicted"/>
<dbReference type="RefSeq" id="WP_089769063.1">
    <property type="nucleotide sequence ID" value="NZ_FNPB01000014.1"/>
</dbReference>
<keyword evidence="3" id="KW-1185">Reference proteome</keyword>
<protein>
    <recommendedName>
        <fullName evidence="4">Repeat domain-containing protein</fullName>
    </recommendedName>
</protein>
<reference evidence="3" key="1">
    <citation type="submission" date="2016-10" db="EMBL/GenBank/DDBJ databases">
        <authorList>
            <person name="Varghese N."/>
            <person name="Submissions S."/>
        </authorList>
    </citation>
    <scope>NUCLEOTIDE SEQUENCE [LARGE SCALE GENOMIC DNA]</scope>
    <source>
        <strain evidence="3">CGMCC 1.10118</strain>
    </source>
</reference>
<dbReference type="SUPFAM" id="SSF69318">
    <property type="entry name" value="Integrin alpha N-terminal domain"/>
    <property type="match status" value="1"/>
</dbReference>
<organism evidence="2 3">
    <name type="scientific">Halobellus clavatus</name>
    <dbReference type="NCBI Taxonomy" id="660517"/>
    <lineage>
        <taxon>Archaea</taxon>
        <taxon>Methanobacteriati</taxon>
        <taxon>Methanobacteriota</taxon>
        <taxon>Stenosarchaea group</taxon>
        <taxon>Halobacteria</taxon>
        <taxon>Halobacteriales</taxon>
        <taxon>Haloferacaceae</taxon>
        <taxon>Halobellus</taxon>
    </lineage>
</organism>
<feature type="region of interest" description="Disordered" evidence="1">
    <location>
        <begin position="23"/>
        <end position="52"/>
    </location>
</feature>
<dbReference type="PROSITE" id="PS51257">
    <property type="entry name" value="PROKAR_LIPOPROTEIN"/>
    <property type="match status" value="1"/>
</dbReference>
<accession>A0A1H3JK85</accession>
<gene>
    <name evidence="2" type="ORF">SAMN04487946_11424</name>
</gene>
<evidence type="ECO:0000256" key="1">
    <source>
        <dbReference type="SAM" id="MobiDB-lite"/>
    </source>
</evidence>
<dbReference type="Proteomes" id="UP000199170">
    <property type="component" value="Unassembled WGS sequence"/>
</dbReference>
<dbReference type="AlphaFoldDB" id="A0A1H3JK85"/>
<name>A0A1H3JK85_9EURY</name>
<dbReference type="STRING" id="660517.SAMN04487946_11424"/>